<dbReference type="Proteomes" id="UP001236500">
    <property type="component" value="Chromosome"/>
</dbReference>
<reference evidence="2 3" key="1">
    <citation type="submission" date="2023-02" db="EMBL/GenBank/DDBJ databases">
        <title>Description and genomic characterization of Microbulbifer bruguierae sp. nov., isolated from the sediment of mangrove plant Bruguiera sexangula.</title>
        <authorList>
            <person name="Long M."/>
        </authorList>
    </citation>
    <scope>NUCLEOTIDE SEQUENCE [LARGE SCALE GENOMIC DNA]</scope>
    <source>
        <strain evidence="2 3">H12</strain>
    </source>
</reference>
<proteinExistence type="predicted"/>
<keyword evidence="3" id="KW-1185">Reference proteome</keyword>
<feature type="region of interest" description="Disordered" evidence="1">
    <location>
        <begin position="101"/>
        <end position="134"/>
    </location>
</feature>
<protein>
    <recommendedName>
        <fullName evidence="4">Secreted protein</fullName>
    </recommendedName>
</protein>
<evidence type="ECO:0000256" key="1">
    <source>
        <dbReference type="SAM" id="MobiDB-lite"/>
    </source>
</evidence>
<dbReference type="EMBL" id="CP118605">
    <property type="protein sequence ID" value="WGL18130.1"/>
    <property type="molecule type" value="Genomic_DNA"/>
</dbReference>
<sequence length="134" mass="13588">MDSKRPSSSATRSADVIGASLGAPLLPLAGLPALDALAGAPPPEGPPLAEALCWALADELLAEELLGALLEALALLEDELLDEELLDELDEALLLAVCCSSEKSISSGGSPSLLEEGSGGMRESSGGRSESLYT</sequence>
<gene>
    <name evidence="2" type="ORF">PVT68_07490</name>
</gene>
<accession>A0ABY8NHF4</accession>
<name>A0ABY8NHF4_9GAMM</name>
<organism evidence="2 3">
    <name type="scientific">Microbulbifer bruguierae</name>
    <dbReference type="NCBI Taxonomy" id="3029061"/>
    <lineage>
        <taxon>Bacteria</taxon>
        <taxon>Pseudomonadati</taxon>
        <taxon>Pseudomonadota</taxon>
        <taxon>Gammaproteobacteria</taxon>
        <taxon>Cellvibrionales</taxon>
        <taxon>Microbulbiferaceae</taxon>
        <taxon>Microbulbifer</taxon>
    </lineage>
</organism>
<evidence type="ECO:0000313" key="2">
    <source>
        <dbReference type="EMBL" id="WGL18130.1"/>
    </source>
</evidence>
<evidence type="ECO:0008006" key="4">
    <source>
        <dbReference type="Google" id="ProtNLM"/>
    </source>
</evidence>
<evidence type="ECO:0000313" key="3">
    <source>
        <dbReference type="Proteomes" id="UP001236500"/>
    </source>
</evidence>
<dbReference type="RefSeq" id="WP_280322088.1">
    <property type="nucleotide sequence ID" value="NZ_CP118605.1"/>
</dbReference>